<dbReference type="AlphaFoldDB" id="A0A314L7T5"/>
<protein>
    <submittedName>
        <fullName evidence="1">Uncharacterized protein</fullName>
    </submittedName>
</protein>
<accession>A0A314L7T5</accession>
<organism evidence="1 2">
    <name type="scientific">Nicotiana attenuata</name>
    <name type="common">Coyote tobacco</name>
    <dbReference type="NCBI Taxonomy" id="49451"/>
    <lineage>
        <taxon>Eukaryota</taxon>
        <taxon>Viridiplantae</taxon>
        <taxon>Streptophyta</taxon>
        <taxon>Embryophyta</taxon>
        <taxon>Tracheophyta</taxon>
        <taxon>Spermatophyta</taxon>
        <taxon>Magnoliopsida</taxon>
        <taxon>eudicotyledons</taxon>
        <taxon>Gunneridae</taxon>
        <taxon>Pentapetalae</taxon>
        <taxon>asterids</taxon>
        <taxon>lamiids</taxon>
        <taxon>Solanales</taxon>
        <taxon>Solanaceae</taxon>
        <taxon>Nicotianoideae</taxon>
        <taxon>Nicotianeae</taxon>
        <taxon>Nicotiana</taxon>
    </lineage>
</organism>
<dbReference type="Proteomes" id="UP000187609">
    <property type="component" value="Unassembled WGS sequence"/>
</dbReference>
<keyword evidence="2" id="KW-1185">Reference proteome</keyword>
<gene>
    <name evidence="1" type="ORF">A4A49_20159</name>
</gene>
<evidence type="ECO:0000313" key="1">
    <source>
        <dbReference type="EMBL" id="OIT37623.1"/>
    </source>
</evidence>
<sequence length="74" mass="8457">MSISLYVASKNEIRRLRAAISMNNGHGRNGDGGWAFLEKGNGKDGCCSLKKEEIYPPLKRMRTRWGCQWVRNWG</sequence>
<reference evidence="1" key="1">
    <citation type="submission" date="2016-11" db="EMBL/GenBank/DDBJ databases">
        <title>The genome of Nicotiana attenuata.</title>
        <authorList>
            <person name="Xu S."/>
            <person name="Brockmoeller T."/>
            <person name="Gaquerel E."/>
            <person name="Navarro A."/>
            <person name="Kuhl H."/>
            <person name="Gase K."/>
            <person name="Ling Z."/>
            <person name="Zhou W."/>
            <person name="Kreitzer C."/>
            <person name="Stanke M."/>
            <person name="Tang H."/>
            <person name="Lyons E."/>
            <person name="Pandey P."/>
            <person name="Pandey S.P."/>
            <person name="Timmermann B."/>
            <person name="Baldwin I.T."/>
        </authorList>
    </citation>
    <scope>NUCLEOTIDE SEQUENCE [LARGE SCALE GENOMIC DNA]</scope>
    <source>
        <strain evidence="1">UT</strain>
    </source>
</reference>
<dbReference type="Gramene" id="OIT37623">
    <property type="protein sequence ID" value="OIT37623"/>
    <property type="gene ID" value="A4A49_20159"/>
</dbReference>
<comment type="caution">
    <text evidence="1">The sequence shown here is derived from an EMBL/GenBank/DDBJ whole genome shotgun (WGS) entry which is preliminary data.</text>
</comment>
<proteinExistence type="predicted"/>
<evidence type="ECO:0000313" key="2">
    <source>
        <dbReference type="Proteomes" id="UP000187609"/>
    </source>
</evidence>
<name>A0A314L7T5_NICAT</name>
<dbReference type="EMBL" id="MJEQ01000289">
    <property type="protein sequence ID" value="OIT37623.1"/>
    <property type="molecule type" value="Genomic_DNA"/>
</dbReference>